<keyword evidence="1" id="KW-0547">Nucleotide-binding</keyword>
<evidence type="ECO:0000256" key="1">
    <source>
        <dbReference type="ARBA" id="ARBA00022741"/>
    </source>
</evidence>
<dbReference type="InterPro" id="IPR003439">
    <property type="entry name" value="ABC_transporter-like_ATP-bd"/>
</dbReference>
<protein>
    <submittedName>
        <fullName evidence="4">Ribosome biogenesis/translation initiation ATPase RLI</fullName>
    </submittedName>
</protein>
<comment type="caution">
    <text evidence="4">The sequence shown here is derived from an EMBL/GenBank/DDBJ whole genome shotgun (WGS) entry which is preliminary data.</text>
</comment>
<dbReference type="SUPFAM" id="SSF52540">
    <property type="entry name" value="P-loop containing nucleoside triphosphate hydrolases"/>
    <property type="match status" value="2"/>
</dbReference>
<gene>
    <name evidence="4" type="ORF">EF807_06425</name>
</gene>
<dbReference type="PANTHER" id="PTHR19248">
    <property type="entry name" value="ATP-BINDING TRANSPORT PROTEIN-RELATED"/>
    <property type="match status" value="1"/>
</dbReference>
<evidence type="ECO:0000313" key="5">
    <source>
        <dbReference type="Proteomes" id="UP000320766"/>
    </source>
</evidence>
<dbReference type="Proteomes" id="UP000320766">
    <property type="component" value="Unassembled WGS sequence"/>
</dbReference>
<evidence type="ECO:0000256" key="2">
    <source>
        <dbReference type="ARBA" id="ARBA00022840"/>
    </source>
</evidence>
<dbReference type="GO" id="GO:0005524">
    <property type="term" value="F:ATP binding"/>
    <property type="evidence" value="ECO:0007669"/>
    <property type="project" value="UniProtKB-KW"/>
</dbReference>
<name>A0A520KVJ9_9EURY</name>
<dbReference type="InterPro" id="IPR017871">
    <property type="entry name" value="ABC_transporter-like_CS"/>
</dbReference>
<keyword evidence="2" id="KW-0067">ATP-binding</keyword>
<dbReference type="PROSITE" id="PS50893">
    <property type="entry name" value="ABC_TRANSPORTER_2"/>
    <property type="match status" value="1"/>
</dbReference>
<dbReference type="PROSITE" id="PS00211">
    <property type="entry name" value="ABC_TRANSPORTER_1"/>
    <property type="match status" value="1"/>
</dbReference>
<evidence type="ECO:0000259" key="3">
    <source>
        <dbReference type="PROSITE" id="PS50893"/>
    </source>
</evidence>
<dbReference type="FunFam" id="3.40.50.300:FF:001546">
    <property type="entry name" value="RNase L inhibitor homolog"/>
    <property type="match status" value="1"/>
</dbReference>
<proteinExistence type="predicted"/>
<reference evidence="4 5" key="1">
    <citation type="journal article" date="2019" name="Nat. Microbiol.">
        <title>Wide diversity of methane and short-chain alkane metabolisms in uncultured archaea.</title>
        <authorList>
            <person name="Borrel G."/>
            <person name="Adam P.S."/>
            <person name="McKay L.J."/>
            <person name="Chen L.X."/>
            <person name="Sierra-Garcia I.N."/>
            <person name="Sieber C.M."/>
            <person name="Letourneur Q."/>
            <person name="Ghozlane A."/>
            <person name="Andersen G.L."/>
            <person name="Li W.J."/>
            <person name="Hallam S.J."/>
            <person name="Muyzer G."/>
            <person name="de Oliveira V.M."/>
            <person name="Inskeep W.P."/>
            <person name="Banfield J.F."/>
            <person name="Gribaldo S."/>
        </authorList>
    </citation>
    <scope>NUCLEOTIDE SEQUENCE [LARGE SCALE GENOMIC DNA]</scope>
    <source>
        <strain evidence="4">NM1b</strain>
    </source>
</reference>
<evidence type="ECO:0000313" key="4">
    <source>
        <dbReference type="EMBL" id="RZN68124.1"/>
    </source>
</evidence>
<dbReference type="GO" id="GO:0016887">
    <property type="term" value="F:ATP hydrolysis activity"/>
    <property type="evidence" value="ECO:0007669"/>
    <property type="project" value="InterPro"/>
</dbReference>
<organism evidence="4 5">
    <name type="scientific">Candidatus Methanolliviera hydrocarbonicum</name>
    <dbReference type="NCBI Taxonomy" id="2491085"/>
    <lineage>
        <taxon>Archaea</taxon>
        <taxon>Methanobacteriati</taxon>
        <taxon>Methanobacteriota</taxon>
        <taxon>Candidatus Methanoliparia</taxon>
        <taxon>Candidatus Methanoliparales</taxon>
        <taxon>Candidatus Methanollivieraceae</taxon>
        <taxon>Candidatus Methanolliviera</taxon>
    </lineage>
</organism>
<sequence>MAEGCNRLLLSSKEREFYFFDEITPYLDIYQRVRVAKIIKELSKEKSVMVVEHDLAILDLLTDAVHVVYGEPGVYGVITHPLATRTAINQYIRGDLQKENIRIRDKSIKFEVHAPRSNVNLAVLKEFGRIYKSYGKFSLEVNPGDMRKGEIIGGIGPNSIGKSTFAKILSGVIEPTAGNVDFDLKISYKPQYVRGDTELTVAEILAPFMNPHYETEFINPLRLKSMMRKKICDLSGGELQRIAIVLCLSRDADLYILDEPSAHLDVEERTMISRIIRRFIENKEATAVVIDHDVYLIDLVSDRLIVFSGEPGTFGRTNGPLDMREGMNLFLKELNITFRRDEDTKRPRINKLNSRLDREQKEKGEYYYGR</sequence>
<dbReference type="Pfam" id="PF00005">
    <property type="entry name" value="ABC_tran"/>
    <property type="match status" value="1"/>
</dbReference>
<dbReference type="InterPro" id="IPR027417">
    <property type="entry name" value="P-loop_NTPase"/>
</dbReference>
<dbReference type="NCBIfam" id="NF009945">
    <property type="entry name" value="PRK13409.1"/>
    <property type="match status" value="1"/>
</dbReference>
<dbReference type="AlphaFoldDB" id="A0A520KVJ9"/>
<accession>A0A520KVJ9</accession>
<dbReference type="EMBL" id="RXIL01000116">
    <property type="protein sequence ID" value="RZN68124.1"/>
    <property type="molecule type" value="Genomic_DNA"/>
</dbReference>
<dbReference type="SMART" id="SM00382">
    <property type="entry name" value="AAA"/>
    <property type="match status" value="1"/>
</dbReference>
<dbReference type="InterPro" id="IPR003593">
    <property type="entry name" value="AAA+_ATPase"/>
</dbReference>
<dbReference type="Gene3D" id="3.40.50.300">
    <property type="entry name" value="P-loop containing nucleotide triphosphate hydrolases"/>
    <property type="match status" value="2"/>
</dbReference>
<feature type="domain" description="ABC transporter" evidence="3">
    <location>
        <begin position="124"/>
        <end position="333"/>
    </location>
</feature>
<dbReference type="InterPro" id="IPR013283">
    <property type="entry name" value="RLI1"/>
</dbReference>